<dbReference type="InterPro" id="IPR050775">
    <property type="entry name" value="FAD-binding_Monooxygenases"/>
</dbReference>
<comment type="cofactor">
    <cofactor evidence="1">
        <name>FAD</name>
        <dbReference type="ChEBI" id="CHEBI:57692"/>
    </cofactor>
</comment>
<dbReference type="InterPro" id="IPR036188">
    <property type="entry name" value="FAD/NAD-bd_sf"/>
</dbReference>
<dbReference type="Pfam" id="PF13738">
    <property type="entry name" value="Pyr_redox_3"/>
    <property type="match status" value="1"/>
</dbReference>
<protein>
    <submittedName>
        <fullName evidence="8">Predicted flavoprotein CzcO associated with the cation diffusion facilitator CzcD</fullName>
    </submittedName>
</protein>
<keyword evidence="6" id="KW-0560">Oxidoreductase</keyword>
<evidence type="ECO:0000256" key="1">
    <source>
        <dbReference type="ARBA" id="ARBA00001974"/>
    </source>
</evidence>
<dbReference type="Gene3D" id="3.50.50.60">
    <property type="entry name" value="FAD/NAD(P)-binding domain"/>
    <property type="match status" value="2"/>
</dbReference>
<dbReference type="PANTHER" id="PTHR43098">
    <property type="entry name" value="L-ORNITHINE N(5)-MONOOXYGENASE-RELATED"/>
    <property type="match status" value="1"/>
</dbReference>
<keyword evidence="4" id="KW-0274">FAD</keyword>
<reference evidence="8 9" key="1">
    <citation type="submission" date="2017-01" db="EMBL/GenBank/DDBJ databases">
        <authorList>
            <consortium name="Urmite Genomes"/>
        </authorList>
    </citation>
    <scope>NUCLEOTIDE SEQUENCE [LARGE SCALE GENOMIC DNA]</scope>
    <source>
        <strain evidence="8 9">AB308</strain>
    </source>
</reference>
<keyword evidence="7" id="KW-0503">Monooxygenase</keyword>
<evidence type="ECO:0000313" key="8">
    <source>
        <dbReference type="EMBL" id="SPM27874.1"/>
    </source>
</evidence>
<comment type="similarity">
    <text evidence="2">Belongs to the FAD-binding monooxygenase family.</text>
</comment>
<dbReference type="EMBL" id="FTRV01000010">
    <property type="protein sequence ID" value="SPM27874.1"/>
    <property type="molecule type" value="Genomic_DNA"/>
</dbReference>
<dbReference type="AlphaFoldDB" id="A0A2U3N8Z0"/>
<dbReference type="STRING" id="1841859.GCA_900157385_01356"/>
<organism evidence="8 9">
    <name type="scientific">Mycobacterium terramassiliense</name>
    <dbReference type="NCBI Taxonomy" id="1841859"/>
    <lineage>
        <taxon>Bacteria</taxon>
        <taxon>Bacillati</taxon>
        <taxon>Actinomycetota</taxon>
        <taxon>Actinomycetes</taxon>
        <taxon>Mycobacteriales</taxon>
        <taxon>Mycobacteriaceae</taxon>
        <taxon>Mycobacterium</taxon>
    </lineage>
</organism>
<dbReference type="PANTHER" id="PTHR43098:SF3">
    <property type="entry name" value="L-ORNITHINE N(5)-MONOOXYGENASE-RELATED"/>
    <property type="match status" value="1"/>
</dbReference>
<evidence type="ECO:0000256" key="6">
    <source>
        <dbReference type="ARBA" id="ARBA00023002"/>
    </source>
</evidence>
<dbReference type="Proteomes" id="UP000241595">
    <property type="component" value="Unassembled WGS sequence"/>
</dbReference>
<sequence length="500" mass="55983">MNPDYHTLIVGAGFSGIGAAIKLDGAGLSNYLVLEAGDGVGGTWHWNTYPGIAVDIPSFSYQYSFEQSPRWSRTYAPGRELKAYAEHCVDKYGIRSRIRFNTKVLSAEFDDEHDLWRVQIDPGVGAPPACGGELTARFLINASGVLTVPKLPDIDGVDSFAGTTMHTARWDHGRDLTGKRVAIIGTGASAVQVIPEIAPIVSHLTVFQRTPIWCFPKFDVPLPAPVRLAMRLPGSKVVQRLLSQVFVELTFSLAAQYFTVFPLAKRMRSAGLAYLRKQVTDPAVREQLTPRYAVGCKRPGFHNDYLATFNRDNVRLVTEPIDKITPAAVATTDGENHEIDVLVLATGFKVMDTDNVPTFAVAGSGGRSLSRFWDEHRLQAYEGVSVPGFPNMFSVFGPYGYVGSSYFALIETQTHHIVRCLKRARRDRATRVEVTEEANERYFAEMMRKRHRQIFWQDSCKLANSYYFDKNGDVPLRPATTLETYWRSRRFDLGDYRFTA</sequence>
<evidence type="ECO:0000256" key="4">
    <source>
        <dbReference type="ARBA" id="ARBA00022827"/>
    </source>
</evidence>
<evidence type="ECO:0000256" key="5">
    <source>
        <dbReference type="ARBA" id="ARBA00022857"/>
    </source>
</evidence>
<evidence type="ECO:0000256" key="3">
    <source>
        <dbReference type="ARBA" id="ARBA00022630"/>
    </source>
</evidence>
<proteinExistence type="inferred from homology"/>
<dbReference type="SUPFAM" id="SSF51905">
    <property type="entry name" value="FAD/NAD(P)-binding domain"/>
    <property type="match status" value="1"/>
</dbReference>
<evidence type="ECO:0000256" key="2">
    <source>
        <dbReference type="ARBA" id="ARBA00010139"/>
    </source>
</evidence>
<accession>A0A2U3N8Z0</accession>
<evidence type="ECO:0000313" key="9">
    <source>
        <dbReference type="Proteomes" id="UP000241595"/>
    </source>
</evidence>
<dbReference type="GO" id="GO:0016709">
    <property type="term" value="F:oxidoreductase activity, acting on paired donors, with incorporation or reduction of molecular oxygen, NAD(P)H as one donor, and incorporation of one atom of oxygen"/>
    <property type="evidence" value="ECO:0007669"/>
    <property type="project" value="UniProtKB-ARBA"/>
</dbReference>
<gene>
    <name evidence="8" type="ORF">MTAB308_1359</name>
</gene>
<evidence type="ECO:0000256" key="7">
    <source>
        <dbReference type="ARBA" id="ARBA00023033"/>
    </source>
</evidence>
<keyword evidence="9" id="KW-1185">Reference proteome</keyword>
<dbReference type="RefSeq" id="WP_077098723.1">
    <property type="nucleotide sequence ID" value="NZ_LT717699.1"/>
</dbReference>
<name>A0A2U3N8Z0_9MYCO</name>
<keyword evidence="5" id="KW-0521">NADP</keyword>
<keyword evidence="3" id="KW-0285">Flavoprotein</keyword>
<dbReference type="OrthoDB" id="5168853at2"/>